<proteinExistence type="predicted"/>
<dbReference type="PANTHER" id="PTHR11085:SF4">
    <property type="entry name" value="NAD-DEPENDENT PROTEIN DEACYLASE"/>
    <property type="match status" value="1"/>
</dbReference>
<evidence type="ECO:0000259" key="5">
    <source>
        <dbReference type="PROSITE" id="PS50305"/>
    </source>
</evidence>
<dbReference type="Gene3D" id="3.30.1600.10">
    <property type="entry name" value="SIR2/SIRT2 'Small Domain"/>
    <property type="match status" value="1"/>
</dbReference>
<dbReference type="Proteomes" id="UP000275925">
    <property type="component" value="Unassembled WGS sequence"/>
</dbReference>
<dbReference type="EMBL" id="BGZO01000009">
    <property type="protein sequence ID" value="GBR75871.1"/>
    <property type="molecule type" value="Genomic_DNA"/>
</dbReference>
<protein>
    <recommendedName>
        <fullName evidence="1">protein acetyllysine N-acetyltransferase</fullName>
        <ecNumber evidence="1">2.3.1.286</ecNumber>
    </recommendedName>
</protein>
<comment type="caution">
    <text evidence="6">The sequence shown here is derived from an EMBL/GenBank/DDBJ whole genome shotgun (WGS) entry which is preliminary data.</text>
</comment>
<feature type="binding site" evidence="4">
    <location>
        <position position="148"/>
    </location>
    <ligand>
        <name>Zn(2+)</name>
        <dbReference type="ChEBI" id="CHEBI:29105"/>
    </ligand>
</feature>
<dbReference type="SUPFAM" id="SSF52467">
    <property type="entry name" value="DHS-like NAD/FAD-binding domain"/>
    <property type="match status" value="1"/>
</dbReference>
<dbReference type="NCBIfam" id="NF001753">
    <property type="entry name" value="PRK00481.1-3"/>
    <property type="match status" value="1"/>
</dbReference>
<evidence type="ECO:0000313" key="6">
    <source>
        <dbReference type="EMBL" id="GBR75871.1"/>
    </source>
</evidence>
<dbReference type="PANTHER" id="PTHR11085">
    <property type="entry name" value="NAD-DEPENDENT PROTEIN DEACYLASE SIRTUIN-5, MITOCHONDRIAL-RELATED"/>
    <property type="match status" value="1"/>
</dbReference>
<feature type="binding site" evidence="4">
    <location>
        <position position="127"/>
    </location>
    <ligand>
        <name>Zn(2+)</name>
        <dbReference type="ChEBI" id="CHEBI:29105"/>
    </ligand>
</feature>
<organism evidence="6 7">
    <name type="scientific">Candidatus Termititenax persephonae</name>
    <dbReference type="NCBI Taxonomy" id="2218525"/>
    <lineage>
        <taxon>Bacteria</taxon>
        <taxon>Bacillati</taxon>
        <taxon>Candidatus Margulisiibacteriota</taxon>
        <taxon>Candidatus Termititenacia</taxon>
        <taxon>Candidatus Termititenacales</taxon>
        <taxon>Candidatus Termititenacaceae</taxon>
        <taxon>Candidatus Termititenax</taxon>
    </lineage>
</organism>
<keyword evidence="2" id="KW-0808">Transferase</keyword>
<dbReference type="EC" id="2.3.1.286" evidence="1"/>
<evidence type="ECO:0000256" key="3">
    <source>
        <dbReference type="ARBA" id="ARBA00023027"/>
    </source>
</evidence>
<feature type="domain" description="Deacetylase sirtuin-type" evidence="5">
    <location>
        <begin position="1"/>
        <end position="242"/>
    </location>
</feature>
<evidence type="ECO:0000256" key="1">
    <source>
        <dbReference type="ARBA" id="ARBA00012928"/>
    </source>
</evidence>
<dbReference type="InterPro" id="IPR050134">
    <property type="entry name" value="NAD-dep_sirtuin_deacylases"/>
</dbReference>
<dbReference type="GO" id="GO:0017136">
    <property type="term" value="F:histone deacetylase activity, NAD-dependent"/>
    <property type="evidence" value="ECO:0007669"/>
    <property type="project" value="TreeGrafter"/>
</dbReference>
<keyword evidence="7" id="KW-1185">Reference proteome</keyword>
<feature type="binding site" evidence="4">
    <location>
        <position position="151"/>
    </location>
    <ligand>
        <name>Zn(2+)</name>
        <dbReference type="ChEBI" id="CHEBI:29105"/>
    </ligand>
</feature>
<dbReference type="Pfam" id="PF02146">
    <property type="entry name" value="SIR2"/>
    <property type="match status" value="1"/>
</dbReference>
<feature type="binding site" evidence="4">
    <location>
        <position position="124"/>
    </location>
    <ligand>
        <name>Zn(2+)</name>
        <dbReference type="ChEBI" id="CHEBI:29105"/>
    </ligand>
</feature>
<accession>A0A388TGS1</accession>
<dbReference type="PROSITE" id="PS50305">
    <property type="entry name" value="SIRTUIN"/>
    <property type="match status" value="1"/>
</dbReference>
<evidence type="ECO:0000256" key="4">
    <source>
        <dbReference type="PROSITE-ProRule" id="PRU00236"/>
    </source>
</evidence>
<name>A0A388TGS1_9BACT</name>
<keyword evidence="4" id="KW-0479">Metal-binding</keyword>
<dbReference type="AlphaFoldDB" id="A0A388TGS1"/>
<evidence type="ECO:0000256" key="2">
    <source>
        <dbReference type="ARBA" id="ARBA00022679"/>
    </source>
</evidence>
<keyword evidence="3" id="KW-0520">NAD</keyword>
<evidence type="ECO:0000313" key="7">
    <source>
        <dbReference type="Proteomes" id="UP000275925"/>
    </source>
</evidence>
<reference evidence="6 7" key="1">
    <citation type="journal article" date="2019" name="ISME J.">
        <title>Genome analyses of uncultured TG2/ZB3 bacteria in 'Margulisbacteria' specifically attached to ectosymbiotic spirochetes of protists in the termite gut.</title>
        <authorList>
            <person name="Utami Y.D."/>
            <person name="Kuwahara H."/>
            <person name="Igai K."/>
            <person name="Murakami T."/>
            <person name="Sugaya K."/>
            <person name="Morikawa T."/>
            <person name="Nagura Y."/>
            <person name="Yuki M."/>
            <person name="Deevong P."/>
            <person name="Inoue T."/>
            <person name="Kihara K."/>
            <person name="Lo N."/>
            <person name="Yamada A."/>
            <person name="Ohkuma M."/>
            <person name="Hongoh Y."/>
        </authorList>
    </citation>
    <scope>NUCLEOTIDE SEQUENCE [LARGE SCALE GENOMIC DNA]</scope>
    <source>
        <strain evidence="6">NkOx7-02</strain>
    </source>
</reference>
<dbReference type="InterPro" id="IPR029035">
    <property type="entry name" value="DHS-like_NAD/FAD-binding_dom"/>
</dbReference>
<dbReference type="InterPro" id="IPR026591">
    <property type="entry name" value="Sirtuin_cat_small_dom_sf"/>
</dbReference>
<feature type="active site" description="Proton acceptor" evidence="4">
    <location>
        <position position="116"/>
    </location>
</feature>
<sequence>MFNKLKDLLNNSKHTIALTGAGVSTLSGIRDFRGKNGLYKDFDADKIFDINYFFQEPTYYYTQTKEFIYSLDKYQPNIIHQTLAKLEQKNIIHAVLTQNIDMLHTKAGSRKVIELHGSPQYHYCTDCQKRYSFAEIVPLVQSAKVPYCDQCGGLIKPDIVFFGDFLNAKTLTSANIEVAKADLMLVLGSSLIVQPAGYFPQTVARKGGKVIIVNEMPTPADKLAEMCFSDLQEFCEKLNAVL</sequence>
<dbReference type="InterPro" id="IPR003000">
    <property type="entry name" value="Sirtuin"/>
</dbReference>
<keyword evidence="4" id="KW-0862">Zinc</keyword>
<dbReference type="InterPro" id="IPR026590">
    <property type="entry name" value="Ssirtuin_cat_dom"/>
</dbReference>
<dbReference type="GO" id="GO:0046872">
    <property type="term" value="F:metal ion binding"/>
    <property type="evidence" value="ECO:0007669"/>
    <property type="project" value="UniProtKB-KW"/>
</dbReference>
<dbReference type="Gene3D" id="3.40.50.1220">
    <property type="entry name" value="TPP-binding domain"/>
    <property type="match status" value="1"/>
</dbReference>
<gene>
    <name evidence="6" type="primary">cobB</name>
    <name evidence="6" type="ORF">NO2_0502</name>
</gene>
<dbReference type="GO" id="GO:0070403">
    <property type="term" value="F:NAD+ binding"/>
    <property type="evidence" value="ECO:0007669"/>
    <property type="project" value="InterPro"/>
</dbReference>